<keyword evidence="3" id="KW-1185">Reference proteome</keyword>
<reference evidence="2 3" key="1">
    <citation type="submission" date="2022-05" db="EMBL/GenBank/DDBJ databases">
        <authorList>
            <consortium name="Genoscope - CEA"/>
            <person name="William W."/>
        </authorList>
    </citation>
    <scope>NUCLEOTIDE SEQUENCE [LARGE SCALE GENOMIC DNA]</scope>
</reference>
<comment type="caution">
    <text evidence="2">The sequence shown here is derived from an EMBL/GenBank/DDBJ whole genome shotgun (WGS) entry which is preliminary data.</text>
</comment>
<sequence length="259" mass="29364">MAEDQSFEETDYKEAELASQASSWRFPSSLLGYTLIEIDGGVDVPVSFIPQLKAKLKGTFKKGTVPPKAVKRSARGPVYFKCIPVVYDKEEGRMKIPKGEFAGKSVHRAVGDEDNKEYSETTLALESFENEDMNFGDYLTDEDLKKLDIIKNVVPMSGEQSRGKRKERVKKYLMWFEEALTTGKKKLNLSDNEPLLPDDCDFLQKIYCPASSGNQFLVDLSSFDTEKIQGYAIVLKLIDDLSDEQWDEVEKAWAEPEQD</sequence>
<gene>
    <name evidence="2" type="ORF">PLOB_00029611</name>
</gene>
<evidence type="ECO:0000313" key="2">
    <source>
        <dbReference type="EMBL" id="CAH3183982.1"/>
    </source>
</evidence>
<dbReference type="EMBL" id="CALNXK010000371">
    <property type="protein sequence ID" value="CAH3183982.1"/>
    <property type="molecule type" value="Genomic_DNA"/>
</dbReference>
<protein>
    <submittedName>
        <fullName evidence="2">Uncharacterized protein</fullName>
    </submittedName>
</protein>
<evidence type="ECO:0000313" key="3">
    <source>
        <dbReference type="Proteomes" id="UP001159405"/>
    </source>
</evidence>
<organism evidence="2 3">
    <name type="scientific">Porites lobata</name>
    <dbReference type="NCBI Taxonomy" id="104759"/>
    <lineage>
        <taxon>Eukaryota</taxon>
        <taxon>Metazoa</taxon>
        <taxon>Cnidaria</taxon>
        <taxon>Anthozoa</taxon>
        <taxon>Hexacorallia</taxon>
        <taxon>Scleractinia</taxon>
        <taxon>Fungiina</taxon>
        <taxon>Poritidae</taxon>
        <taxon>Porites</taxon>
    </lineage>
</organism>
<dbReference type="Proteomes" id="UP001159405">
    <property type="component" value="Unassembled WGS sequence"/>
</dbReference>
<feature type="region of interest" description="Disordered" evidence="1">
    <location>
        <begin position="1"/>
        <end position="20"/>
    </location>
</feature>
<name>A0ABN8RWZ0_9CNID</name>
<evidence type="ECO:0000256" key="1">
    <source>
        <dbReference type="SAM" id="MobiDB-lite"/>
    </source>
</evidence>
<proteinExistence type="predicted"/>
<accession>A0ABN8RWZ0</accession>